<accession>A0A427B988</accession>
<dbReference type="AlphaFoldDB" id="A0A427B988"/>
<organism evidence="2 3">
    <name type="scientific">Ensete ventricosum</name>
    <name type="common">Abyssinian banana</name>
    <name type="synonym">Musa ensete</name>
    <dbReference type="NCBI Taxonomy" id="4639"/>
    <lineage>
        <taxon>Eukaryota</taxon>
        <taxon>Viridiplantae</taxon>
        <taxon>Streptophyta</taxon>
        <taxon>Embryophyta</taxon>
        <taxon>Tracheophyta</taxon>
        <taxon>Spermatophyta</taxon>
        <taxon>Magnoliopsida</taxon>
        <taxon>Liliopsida</taxon>
        <taxon>Zingiberales</taxon>
        <taxon>Musaceae</taxon>
        <taxon>Ensete</taxon>
    </lineage>
</organism>
<reference evidence="2 3" key="1">
    <citation type="journal article" date="2014" name="Agronomy (Basel)">
        <title>A Draft Genome Sequence for Ensete ventricosum, the Drought-Tolerant Tree Against Hunger.</title>
        <authorList>
            <person name="Harrison J."/>
            <person name="Moore K.A."/>
            <person name="Paszkiewicz K."/>
            <person name="Jones T."/>
            <person name="Grant M."/>
            <person name="Ambacheew D."/>
            <person name="Muzemil S."/>
            <person name="Studholme D.J."/>
        </authorList>
    </citation>
    <scope>NUCLEOTIDE SEQUENCE [LARGE SCALE GENOMIC DNA]</scope>
</reference>
<evidence type="ECO:0000256" key="1">
    <source>
        <dbReference type="SAM" id="MobiDB-lite"/>
    </source>
</evidence>
<feature type="region of interest" description="Disordered" evidence="1">
    <location>
        <begin position="1"/>
        <end position="44"/>
    </location>
</feature>
<dbReference type="Proteomes" id="UP000287651">
    <property type="component" value="Unassembled WGS sequence"/>
</dbReference>
<protein>
    <submittedName>
        <fullName evidence="2">Uncharacterized protein</fullName>
    </submittedName>
</protein>
<comment type="caution">
    <text evidence="2">The sequence shown here is derived from an EMBL/GenBank/DDBJ whole genome shotgun (WGS) entry which is preliminary data.</text>
</comment>
<evidence type="ECO:0000313" key="2">
    <source>
        <dbReference type="EMBL" id="RRT85024.1"/>
    </source>
</evidence>
<proteinExistence type="predicted"/>
<feature type="compositionally biased region" description="Acidic residues" evidence="1">
    <location>
        <begin position="26"/>
        <end position="35"/>
    </location>
</feature>
<evidence type="ECO:0000313" key="3">
    <source>
        <dbReference type="Proteomes" id="UP000287651"/>
    </source>
</evidence>
<dbReference type="EMBL" id="AMZH03000191">
    <property type="protein sequence ID" value="RRT85024.1"/>
    <property type="molecule type" value="Genomic_DNA"/>
</dbReference>
<sequence length="125" mass="13802">MAAGYGEDPAQGKLISRSPAVVTLSDCEEEDQDDDESKKGKQCPTWTKIPSFAVNRDFPDHNGYDPSAPYRVPPDRALLRVPPQPTPFSVMPSLSNDRRSPVFLVVLLVLRQLIPPGNGLSWTKI</sequence>
<gene>
    <name evidence="2" type="ORF">B296_00005212</name>
</gene>
<name>A0A427B988_ENSVE</name>